<comment type="similarity">
    <text evidence="1">Belongs to the glycosyl hydrolase 13 family.</text>
</comment>
<evidence type="ECO:0000259" key="4">
    <source>
        <dbReference type="SMART" id="SM00642"/>
    </source>
</evidence>
<keyword evidence="2 5" id="KW-0378">Hydrolase</keyword>
<reference evidence="5" key="1">
    <citation type="journal article" date="2021" name="PeerJ">
        <title>Extensive microbial diversity within the chicken gut microbiome revealed by metagenomics and culture.</title>
        <authorList>
            <person name="Gilroy R."/>
            <person name="Ravi A."/>
            <person name="Getino M."/>
            <person name="Pursley I."/>
            <person name="Horton D.L."/>
            <person name="Alikhan N.F."/>
            <person name="Baker D."/>
            <person name="Gharbi K."/>
            <person name="Hall N."/>
            <person name="Watson M."/>
            <person name="Adriaenssens E.M."/>
            <person name="Foster-Nyarko E."/>
            <person name="Jarju S."/>
            <person name="Secka A."/>
            <person name="Antonio M."/>
            <person name="Oren A."/>
            <person name="Chaudhuri R.R."/>
            <person name="La Ragione R."/>
            <person name="Hildebrand F."/>
            <person name="Pallen M.J."/>
        </authorList>
    </citation>
    <scope>NUCLEOTIDE SEQUENCE</scope>
    <source>
        <strain evidence="5">ChiBcec18-1249</strain>
    </source>
</reference>
<dbReference type="InterPro" id="IPR045857">
    <property type="entry name" value="O16G_dom_2"/>
</dbReference>
<dbReference type="SUPFAM" id="SSF51445">
    <property type="entry name" value="(Trans)glycosidases"/>
    <property type="match status" value="1"/>
</dbReference>
<dbReference type="Gene3D" id="3.90.400.10">
    <property type="entry name" value="Oligo-1,6-glucosidase, Domain 2"/>
    <property type="match status" value="1"/>
</dbReference>
<sequence length="622" mass="70422">MSEPFVFDPRCDLCKEPFGAVPCGTAVTLRCRPLASEGFTHCALVVFREFADVRQEQELTLEGPAGERVCFSGTLTAPEEADLLWYHFRFWREDGSGCVLDRTGYRSDGQADAWQLTVYWENHTPGWFGTGVTYQIFPDRFCRLALPDPSGLVGQRWVHRDWDDTPVWQPDPDGEIRNRDFFGGSLAGITSKLDDLKALGVATLYLCPIFESASNHRYNTADYTRIDPMLGMEEDFRTLCQEAHRRGMRVILDGVFNHTGSQSVYFNADGWYPALGAAQSQDSPWYSWYRFHHWPDSYDSWWGIHTLPAVEESDPSYVDFIIDGQDAIIRRWLRAGADGWRLDVADELPDWFLEKIRSAMEETKPDSILIGEVWEDGSNKIAYSQRRRYLLGSETHGLMNYPFRTALLAYLQGGDANDFRESMETLRENYPPAAFYSAMNFLGTHDTPRILTLLGAREIPADKAERAAYRLLPYERAEALARLRLASLVLFTFPGSPMIYYGDEAGMEGFEDPLNRGTYPWGRENTGLVTWFSRLGALRNAYPALQSGTLSWLYTAGPLLIFAREVDGERLVTAVNASGDPQTVTLSWELPSPTDLLSGEALSVSDGVLRLELPPWGCRLLR</sequence>
<dbReference type="EMBL" id="DWZJ01000059">
    <property type="protein sequence ID" value="HJB13478.1"/>
    <property type="molecule type" value="Genomic_DNA"/>
</dbReference>
<comment type="caution">
    <text evidence="5">The sequence shown here is derived from an EMBL/GenBank/DDBJ whole genome shotgun (WGS) entry which is preliminary data.</text>
</comment>
<evidence type="ECO:0000256" key="2">
    <source>
        <dbReference type="ARBA" id="ARBA00022801"/>
    </source>
</evidence>
<keyword evidence="3" id="KW-0326">Glycosidase</keyword>
<dbReference type="PANTHER" id="PTHR10357:SF210">
    <property type="entry name" value="MALTODEXTRIN GLUCOSIDASE"/>
    <property type="match status" value="1"/>
</dbReference>
<dbReference type="PANTHER" id="PTHR10357">
    <property type="entry name" value="ALPHA-AMYLASE FAMILY MEMBER"/>
    <property type="match status" value="1"/>
</dbReference>
<dbReference type="Pfam" id="PF00128">
    <property type="entry name" value="Alpha-amylase"/>
    <property type="match status" value="1"/>
</dbReference>
<evidence type="ECO:0000313" key="6">
    <source>
        <dbReference type="Proteomes" id="UP000823824"/>
    </source>
</evidence>
<feature type="domain" description="Glycosyl hydrolase family 13 catalytic" evidence="4">
    <location>
        <begin position="135"/>
        <end position="539"/>
    </location>
</feature>
<dbReference type="CDD" id="cd11338">
    <property type="entry name" value="AmyAc_CMD"/>
    <property type="match status" value="1"/>
</dbReference>
<dbReference type="InterPro" id="IPR032091">
    <property type="entry name" value="Malt_amylase-like_C"/>
</dbReference>
<dbReference type="Proteomes" id="UP000823824">
    <property type="component" value="Unassembled WGS sequence"/>
</dbReference>
<dbReference type="Pfam" id="PF16657">
    <property type="entry name" value="Malt_amylase_C"/>
    <property type="match status" value="1"/>
</dbReference>
<reference evidence="5" key="2">
    <citation type="submission" date="2021-04" db="EMBL/GenBank/DDBJ databases">
        <authorList>
            <person name="Gilroy R."/>
        </authorList>
    </citation>
    <scope>NUCLEOTIDE SEQUENCE</scope>
    <source>
        <strain evidence="5">ChiBcec18-1249</strain>
    </source>
</reference>
<dbReference type="InterPro" id="IPR017853">
    <property type="entry name" value="GH"/>
</dbReference>
<dbReference type="SMART" id="SM00642">
    <property type="entry name" value="Aamy"/>
    <property type="match status" value="1"/>
</dbReference>
<dbReference type="InterPro" id="IPR006047">
    <property type="entry name" value="GH13_cat_dom"/>
</dbReference>
<dbReference type="SUPFAM" id="SSF51011">
    <property type="entry name" value="Glycosyl hydrolase domain"/>
    <property type="match status" value="1"/>
</dbReference>
<protein>
    <submittedName>
        <fullName evidence="5">Glycoside hydrolase family 13 protein</fullName>
    </submittedName>
</protein>
<gene>
    <name evidence="5" type="ORF">H9787_07185</name>
</gene>
<dbReference type="Gene3D" id="3.20.20.80">
    <property type="entry name" value="Glycosidases"/>
    <property type="match status" value="1"/>
</dbReference>
<evidence type="ECO:0000256" key="3">
    <source>
        <dbReference type="ARBA" id="ARBA00023295"/>
    </source>
</evidence>
<evidence type="ECO:0000313" key="5">
    <source>
        <dbReference type="EMBL" id="HJB13478.1"/>
    </source>
</evidence>
<dbReference type="AlphaFoldDB" id="A0A9D2RRY1"/>
<dbReference type="Gene3D" id="2.60.40.1180">
    <property type="entry name" value="Golgi alpha-mannosidase II"/>
    <property type="match status" value="1"/>
</dbReference>
<accession>A0A9D2RRY1</accession>
<dbReference type="GO" id="GO:0005975">
    <property type="term" value="P:carbohydrate metabolic process"/>
    <property type="evidence" value="ECO:0007669"/>
    <property type="project" value="InterPro"/>
</dbReference>
<proteinExistence type="inferred from homology"/>
<dbReference type="InterPro" id="IPR013780">
    <property type="entry name" value="Glyco_hydro_b"/>
</dbReference>
<organism evidence="5 6">
    <name type="scientific">Candidatus Oscillibacter excrementigallinarum</name>
    <dbReference type="NCBI Taxonomy" id="2838716"/>
    <lineage>
        <taxon>Bacteria</taxon>
        <taxon>Bacillati</taxon>
        <taxon>Bacillota</taxon>
        <taxon>Clostridia</taxon>
        <taxon>Eubacteriales</taxon>
        <taxon>Oscillospiraceae</taxon>
        <taxon>Oscillibacter</taxon>
    </lineage>
</organism>
<name>A0A9D2RRY1_9FIRM</name>
<dbReference type="GO" id="GO:0016798">
    <property type="term" value="F:hydrolase activity, acting on glycosyl bonds"/>
    <property type="evidence" value="ECO:0007669"/>
    <property type="project" value="UniProtKB-KW"/>
</dbReference>
<evidence type="ECO:0000256" key="1">
    <source>
        <dbReference type="ARBA" id="ARBA00008061"/>
    </source>
</evidence>